<sequence>MCKQSGLGGADRIFSVSPETLEEFNLPAINFWKRCLGNESRINDCASVRYIPCNREQEISLIQCTKLLPDLTIDMESLVSNIYIQTLPLFYLSCALEERCVEYNGSGKVNWWERRYLLRFSTVIRNIGLKEFLPAWKSDRWEWHQCHQHYHSMSNFAEYEIYHFENRSNRTTIRGFDYKIASSHKASFCLEDSMCKANLQPNFKCSESRNAKGTQGLSPGCSDAYMHDIDCQWIDITKLINNGTIRSNDVYVLRVVVNPSGILVGEEDYLNNGISCKLYINSLKPYVNQCHFVHPTIIW</sequence>
<dbReference type="PANTHER" id="PTHR45817">
    <property type="entry name" value="LYSYL OXIDASE-LIKE-RELATED"/>
    <property type="match status" value="1"/>
</dbReference>
<dbReference type="InterPro" id="IPR050912">
    <property type="entry name" value="LOX-like_protein"/>
</dbReference>
<dbReference type="GO" id="GO:0004720">
    <property type="term" value="F:protein-lysine 6-oxidase activity"/>
    <property type="evidence" value="ECO:0007669"/>
    <property type="project" value="TreeGrafter"/>
</dbReference>
<dbReference type="EMBL" id="CAAALY010271758">
    <property type="protein sequence ID" value="VEL41932.1"/>
    <property type="molecule type" value="Genomic_DNA"/>
</dbReference>
<organism evidence="1 2">
    <name type="scientific">Protopolystoma xenopodis</name>
    <dbReference type="NCBI Taxonomy" id="117903"/>
    <lineage>
        <taxon>Eukaryota</taxon>
        <taxon>Metazoa</taxon>
        <taxon>Spiralia</taxon>
        <taxon>Lophotrochozoa</taxon>
        <taxon>Platyhelminthes</taxon>
        <taxon>Monogenea</taxon>
        <taxon>Polyopisthocotylea</taxon>
        <taxon>Polystomatidea</taxon>
        <taxon>Polystomatidae</taxon>
        <taxon>Protopolystoma</taxon>
    </lineage>
</organism>
<accession>A0A448XPV9</accession>
<dbReference type="GO" id="GO:0005615">
    <property type="term" value="C:extracellular space"/>
    <property type="evidence" value="ECO:0007669"/>
    <property type="project" value="TreeGrafter"/>
</dbReference>
<keyword evidence="2" id="KW-1185">Reference proteome</keyword>
<proteinExistence type="predicted"/>
<dbReference type="OrthoDB" id="547291at2759"/>
<dbReference type="Proteomes" id="UP000784294">
    <property type="component" value="Unassembled WGS sequence"/>
</dbReference>
<name>A0A448XPV9_9PLAT</name>
<dbReference type="GO" id="GO:0005507">
    <property type="term" value="F:copper ion binding"/>
    <property type="evidence" value="ECO:0007669"/>
    <property type="project" value="InterPro"/>
</dbReference>
<evidence type="ECO:0000313" key="2">
    <source>
        <dbReference type="Proteomes" id="UP000784294"/>
    </source>
</evidence>
<dbReference type="PANTHER" id="PTHR45817:SF4">
    <property type="entry name" value="LYSYL OXIDASE-LIKE-RELATED"/>
    <property type="match status" value="1"/>
</dbReference>
<dbReference type="AlphaFoldDB" id="A0A448XPV9"/>
<dbReference type="Pfam" id="PF01186">
    <property type="entry name" value="Lysyl_oxidase"/>
    <property type="match status" value="1"/>
</dbReference>
<protein>
    <recommendedName>
        <fullName evidence="3">SRCR domain-containing protein</fullName>
    </recommendedName>
</protein>
<comment type="caution">
    <text evidence="1">The sequence shown here is derived from an EMBL/GenBank/DDBJ whole genome shotgun (WGS) entry which is preliminary data.</text>
</comment>
<evidence type="ECO:0008006" key="3">
    <source>
        <dbReference type="Google" id="ProtNLM"/>
    </source>
</evidence>
<evidence type="ECO:0000313" key="1">
    <source>
        <dbReference type="EMBL" id="VEL41932.1"/>
    </source>
</evidence>
<dbReference type="InterPro" id="IPR001695">
    <property type="entry name" value="Lysyl_oxidase"/>
</dbReference>
<reference evidence="1" key="1">
    <citation type="submission" date="2018-11" db="EMBL/GenBank/DDBJ databases">
        <authorList>
            <consortium name="Pathogen Informatics"/>
        </authorList>
    </citation>
    <scope>NUCLEOTIDE SEQUENCE</scope>
</reference>
<gene>
    <name evidence="1" type="ORF">PXEA_LOCUS35372</name>
</gene>
<dbReference type="PRINTS" id="PR00074">
    <property type="entry name" value="LYSYLOXIDASE"/>
</dbReference>